<feature type="binding site" evidence="6">
    <location>
        <position position="251"/>
    </location>
    <ligand>
        <name>Mg(2+)</name>
        <dbReference type="ChEBI" id="CHEBI:18420"/>
    </ligand>
</feature>
<evidence type="ECO:0000256" key="3">
    <source>
        <dbReference type="ARBA" id="ARBA00022741"/>
    </source>
</evidence>
<dbReference type="InterPro" id="IPR027266">
    <property type="entry name" value="TrmE/GcvT-like"/>
</dbReference>
<evidence type="ECO:0000313" key="10">
    <source>
        <dbReference type="Proteomes" id="UP000601789"/>
    </source>
</evidence>
<feature type="binding site" evidence="6">
    <location>
        <position position="247"/>
    </location>
    <ligand>
        <name>K(+)</name>
        <dbReference type="ChEBI" id="CHEBI:29103"/>
    </ligand>
</feature>
<feature type="binding site" evidence="6">
    <location>
        <position position="119"/>
    </location>
    <ligand>
        <name>(6S)-5-formyl-5,6,7,8-tetrahydrofolate</name>
        <dbReference type="ChEBI" id="CHEBI:57457"/>
    </ligand>
</feature>
<dbReference type="SUPFAM" id="SSF116878">
    <property type="entry name" value="TrmE connector domain"/>
    <property type="match status" value="1"/>
</dbReference>
<dbReference type="InterPro" id="IPR031168">
    <property type="entry name" value="G_TrmE"/>
</dbReference>
<keyword evidence="2 6" id="KW-0819">tRNA processing</keyword>
<sequence length="435" mass="46583">MFRETIYALSSGALPSGVAVIRISGPAVQNILRQMAVAVPAARSAALRELRTKSGILLDHALVLYFQAPASFTGEDVAELQVHGGKATVAAILQELSTFDDTRLAEAGEFSRRAFLNGKMDLTAAEALSDLISAETELQRRLAIANADGKQRDLYQGWRRSLLNARALIEAELDFADEADVPGSVSDQVWSSVQALHQDILNHIDGYRAGEIVREGFRVVLAGRPNAGKSSLLNVLAKRDVAIVTDIPGTTRDLVEVTLDLSGLKIILTDTAGLRDTDDVVERIGVDRALEATRTADLILHLDDGTGEPVKIDADCPDLKIATKADIRHLAGSTHDLAIAARTGAGVDELEEAIRKIAAEAAQPAEGVVPTRARQVSLLRRAASHLQVAAQSDALDLELRAEELRLAEYALGKIVGAVDSEELLGVIFSEFCIGK</sequence>
<keyword evidence="6" id="KW-0460">Magnesium</keyword>
<dbReference type="InterPro" id="IPR018948">
    <property type="entry name" value="GTP-bd_TrmE_N"/>
</dbReference>
<evidence type="ECO:0000256" key="4">
    <source>
        <dbReference type="ARBA" id="ARBA00022958"/>
    </source>
</evidence>
<dbReference type="NCBIfam" id="NF003661">
    <property type="entry name" value="PRK05291.1-3"/>
    <property type="match status" value="1"/>
</dbReference>
<evidence type="ECO:0000256" key="6">
    <source>
        <dbReference type="HAMAP-Rule" id="MF_00379"/>
    </source>
</evidence>
<protein>
    <recommendedName>
        <fullName evidence="6">tRNA modification GTPase MnmE</fullName>
        <ecNumber evidence="6">3.6.-.-</ecNumber>
    </recommendedName>
</protein>
<feature type="binding site" evidence="6">
    <location>
        <position position="79"/>
    </location>
    <ligand>
        <name>(6S)-5-formyl-5,6,7,8-tetrahydrofolate</name>
        <dbReference type="ChEBI" id="CHEBI:57457"/>
    </ligand>
</feature>
<dbReference type="InterPro" id="IPR004520">
    <property type="entry name" value="GTPase_MnmE"/>
</dbReference>
<feature type="binding site" evidence="6">
    <location>
        <position position="226"/>
    </location>
    <ligand>
        <name>K(+)</name>
        <dbReference type="ChEBI" id="CHEBI:29103"/>
    </ligand>
</feature>
<keyword evidence="6" id="KW-0479">Metal-binding</keyword>
<dbReference type="Gene3D" id="1.20.120.430">
    <property type="entry name" value="tRNA modification GTPase MnmE domain 2"/>
    <property type="match status" value="1"/>
</dbReference>
<feature type="binding site" evidence="6">
    <location>
        <begin position="226"/>
        <end position="231"/>
    </location>
    <ligand>
        <name>GTP</name>
        <dbReference type="ChEBI" id="CHEBI:37565"/>
    </ligand>
</feature>
<keyword evidence="4 6" id="KW-0630">Potassium</keyword>
<comment type="caution">
    <text evidence="9">The sequence shown here is derived from an EMBL/GenBank/DDBJ whole genome shotgun (WGS) entry which is preliminary data.</text>
</comment>
<dbReference type="Gene3D" id="3.40.50.300">
    <property type="entry name" value="P-loop containing nucleotide triphosphate hydrolases"/>
    <property type="match status" value="1"/>
</dbReference>
<comment type="function">
    <text evidence="6">Exhibits a very high intrinsic GTPase hydrolysis rate. Involved in the addition of a carboxymethylaminomethyl (cmnm) group at the wobble position (U34) of certain tRNAs, forming tRNA-cmnm(5)s(2)U34.</text>
</comment>
<feature type="binding site" evidence="6">
    <location>
        <position position="250"/>
    </location>
    <ligand>
        <name>K(+)</name>
        <dbReference type="ChEBI" id="CHEBI:29103"/>
    </ligand>
</feature>
<organism evidence="9 10">
    <name type="scientific">Aquamicrobium zhengzhouense</name>
    <dbReference type="NCBI Taxonomy" id="2781738"/>
    <lineage>
        <taxon>Bacteria</taxon>
        <taxon>Pseudomonadati</taxon>
        <taxon>Pseudomonadota</taxon>
        <taxon>Alphaproteobacteria</taxon>
        <taxon>Hyphomicrobiales</taxon>
        <taxon>Phyllobacteriaceae</taxon>
        <taxon>Aquamicrobium</taxon>
    </lineage>
</organism>
<dbReference type="EC" id="3.6.-.-" evidence="6"/>
<dbReference type="HAMAP" id="MF_00379">
    <property type="entry name" value="GTPase_MnmE"/>
    <property type="match status" value="1"/>
</dbReference>
<keyword evidence="3 6" id="KW-0547">Nucleotide-binding</keyword>
<reference evidence="9 10" key="1">
    <citation type="submission" date="2020-10" db="EMBL/GenBank/DDBJ databases">
        <title>Aquamicrobium zhengzhouensis sp. nov., a exopolysaccharide producing bacterium isolated from farmland soil.</title>
        <authorList>
            <person name="Wang X."/>
        </authorList>
    </citation>
    <scope>NUCLEOTIDE SEQUENCE [LARGE SCALE GENOMIC DNA]</scope>
    <source>
        <strain evidence="10">cd-1</strain>
    </source>
</reference>
<comment type="subunit">
    <text evidence="6">Homodimer. Heterotetramer of two MnmE and two MnmG subunits.</text>
</comment>
<dbReference type="InterPro" id="IPR027368">
    <property type="entry name" value="MnmE_dom2"/>
</dbReference>
<dbReference type="InterPro" id="IPR025867">
    <property type="entry name" value="MnmE_helical"/>
</dbReference>
<evidence type="ECO:0000256" key="5">
    <source>
        <dbReference type="ARBA" id="ARBA00023134"/>
    </source>
</evidence>
<dbReference type="Proteomes" id="UP000601789">
    <property type="component" value="Unassembled WGS sequence"/>
</dbReference>
<name>A0ABS0SFY4_9HYPH</name>
<dbReference type="PANTHER" id="PTHR42714:SF2">
    <property type="entry name" value="TRNA MODIFICATION GTPASE GTPBP3, MITOCHONDRIAL"/>
    <property type="match status" value="1"/>
</dbReference>
<feature type="binding site" evidence="6">
    <location>
        <position position="22"/>
    </location>
    <ligand>
        <name>(6S)-5-formyl-5,6,7,8-tetrahydrofolate</name>
        <dbReference type="ChEBI" id="CHEBI:57457"/>
    </ligand>
</feature>
<dbReference type="Gene3D" id="3.30.1360.120">
    <property type="entry name" value="Probable tRNA modification gtpase trme, domain 1"/>
    <property type="match status" value="1"/>
</dbReference>
<evidence type="ECO:0000313" key="9">
    <source>
        <dbReference type="EMBL" id="MBI1622141.1"/>
    </source>
</evidence>
<proteinExistence type="inferred from homology"/>
<keyword evidence="6" id="KW-0963">Cytoplasm</keyword>
<dbReference type="RefSeq" id="WP_198477678.1">
    <property type="nucleotide sequence ID" value="NZ_JADGMQ010000013.1"/>
</dbReference>
<feature type="binding site" evidence="6">
    <location>
        <position position="245"/>
    </location>
    <ligand>
        <name>K(+)</name>
        <dbReference type="ChEBI" id="CHEBI:29103"/>
    </ligand>
</feature>
<keyword evidence="5 6" id="KW-0342">GTP-binding</keyword>
<dbReference type="Pfam" id="PF10396">
    <property type="entry name" value="TrmE_N"/>
    <property type="match status" value="1"/>
</dbReference>
<dbReference type="NCBIfam" id="TIGR00231">
    <property type="entry name" value="small_GTP"/>
    <property type="match status" value="1"/>
</dbReference>
<evidence type="ECO:0000256" key="2">
    <source>
        <dbReference type="ARBA" id="ARBA00022694"/>
    </source>
</evidence>
<comment type="cofactor">
    <cofactor evidence="6">
        <name>K(+)</name>
        <dbReference type="ChEBI" id="CHEBI:29103"/>
    </cofactor>
    <text evidence="6">Binds 1 potassium ion per subunit.</text>
</comment>
<feature type="binding site" evidence="6">
    <location>
        <position position="435"/>
    </location>
    <ligand>
        <name>(6S)-5-formyl-5,6,7,8-tetrahydrofolate</name>
        <dbReference type="ChEBI" id="CHEBI:57457"/>
    </ligand>
</feature>
<dbReference type="InterPro" id="IPR027417">
    <property type="entry name" value="P-loop_NTPase"/>
</dbReference>
<dbReference type="CDD" id="cd14858">
    <property type="entry name" value="TrmE_N"/>
    <property type="match status" value="1"/>
</dbReference>
<feature type="binding site" evidence="6">
    <location>
        <position position="230"/>
    </location>
    <ligand>
        <name>Mg(2+)</name>
        <dbReference type="ChEBI" id="CHEBI:18420"/>
    </ligand>
</feature>
<feature type="binding site" evidence="6">
    <location>
        <begin position="270"/>
        <end position="273"/>
    </location>
    <ligand>
        <name>GTP</name>
        <dbReference type="ChEBI" id="CHEBI:37565"/>
    </ligand>
</feature>
<dbReference type="Pfam" id="PF12631">
    <property type="entry name" value="MnmE_helical"/>
    <property type="match status" value="1"/>
</dbReference>
<evidence type="ECO:0000256" key="7">
    <source>
        <dbReference type="RuleBase" id="RU003313"/>
    </source>
</evidence>
<dbReference type="PROSITE" id="PS51709">
    <property type="entry name" value="G_TRME"/>
    <property type="match status" value="1"/>
</dbReference>
<evidence type="ECO:0000259" key="8">
    <source>
        <dbReference type="PROSITE" id="PS51709"/>
    </source>
</evidence>
<accession>A0ABS0SFY4</accession>
<dbReference type="EMBL" id="JADGMQ010000013">
    <property type="protein sequence ID" value="MBI1622141.1"/>
    <property type="molecule type" value="Genomic_DNA"/>
</dbReference>
<dbReference type="InterPro" id="IPR005225">
    <property type="entry name" value="Small_GTP-bd"/>
</dbReference>
<dbReference type="NCBIfam" id="TIGR00450">
    <property type="entry name" value="mnmE_trmE_thdF"/>
    <property type="match status" value="1"/>
</dbReference>
<comment type="caution">
    <text evidence="6">Lacks conserved residue(s) required for the propagation of feature annotation.</text>
</comment>
<dbReference type="PANTHER" id="PTHR42714">
    <property type="entry name" value="TRNA MODIFICATION GTPASE GTPBP3"/>
    <property type="match status" value="1"/>
</dbReference>
<keyword evidence="6" id="KW-0378">Hydrolase</keyword>
<dbReference type="InterPro" id="IPR006073">
    <property type="entry name" value="GTP-bd"/>
</dbReference>
<gene>
    <name evidence="6 9" type="primary">mnmE</name>
    <name evidence="6" type="synonym">trmE</name>
    <name evidence="9" type="ORF">IOD40_15890</name>
</gene>
<dbReference type="SUPFAM" id="SSF52540">
    <property type="entry name" value="P-loop containing nucleoside triphosphate hydrolases"/>
    <property type="match status" value="1"/>
</dbReference>
<feature type="binding site" evidence="6">
    <location>
        <begin position="245"/>
        <end position="251"/>
    </location>
    <ligand>
        <name>GTP</name>
        <dbReference type="ChEBI" id="CHEBI:37565"/>
    </ligand>
</feature>
<dbReference type="Pfam" id="PF01926">
    <property type="entry name" value="MMR_HSR1"/>
    <property type="match status" value="1"/>
</dbReference>
<comment type="similarity">
    <text evidence="1 6 7">Belongs to the TRAFAC class TrmE-Era-EngA-EngB-Septin-like GTPase superfamily. TrmE GTPase family.</text>
</comment>
<dbReference type="CDD" id="cd04164">
    <property type="entry name" value="trmE"/>
    <property type="match status" value="1"/>
</dbReference>
<feature type="domain" description="TrmE-type G" evidence="8">
    <location>
        <begin position="216"/>
        <end position="359"/>
    </location>
</feature>
<comment type="subcellular location">
    <subcellularLocation>
        <location evidence="6">Cytoplasm</location>
    </subcellularLocation>
</comment>
<evidence type="ECO:0000256" key="1">
    <source>
        <dbReference type="ARBA" id="ARBA00011043"/>
    </source>
</evidence>
<keyword evidence="10" id="KW-1185">Reference proteome</keyword>